<evidence type="ECO:0000256" key="2">
    <source>
        <dbReference type="ARBA" id="ARBA00022777"/>
    </source>
</evidence>
<dbReference type="Gene3D" id="3.30.565.10">
    <property type="entry name" value="Histidine kinase-like ATPase, C-terminal domain"/>
    <property type="match status" value="1"/>
</dbReference>
<proteinExistence type="predicted"/>
<evidence type="ECO:0000313" key="7">
    <source>
        <dbReference type="EMBL" id="QSE88090.1"/>
    </source>
</evidence>
<dbReference type="CDD" id="cd16917">
    <property type="entry name" value="HATPase_UhpB-NarQ-NarX-like"/>
    <property type="match status" value="1"/>
</dbReference>
<organism evidence="7 8">
    <name type="scientific">Rhodococcus pseudokoreensis</name>
    <dbReference type="NCBI Taxonomy" id="2811421"/>
    <lineage>
        <taxon>Bacteria</taxon>
        <taxon>Bacillati</taxon>
        <taxon>Actinomycetota</taxon>
        <taxon>Actinomycetes</taxon>
        <taxon>Mycobacteriales</taxon>
        <taxon>Nocardiaceae</taxon>
        <taxon>Rhodococcus</taxon>
    </lineage>
</organism>
<evidence type="ECO:0000313" key="8">
    <source>
        <dbReference type="Proteomes" id="UP000662986"/>
    </source>
</evidence>
<dbReference type="SUPFAM" id="SSF55785">
    <property type="entry name" value="PYP-like sensor domain (PAS domain)"/>
    <property type="match status" value="1"/>
</dbReference>
<keyword evidence="8" id="KW-1185">Reference proteome</keyword>
<dbReference type="InterPro" id="IPR036890">
    <property type="entry name" value="HATPase_C_sf"/>
</dbReference>
<evidence type="ECO:0000256" key="1">
    <source>
        <dbReference type="ARBA" id="ARBA00022679"/>
    </source>
</evidence>
<reference evidence="7 8" key="1">
    <citation type="journal article" date="2021" name="Microbiol. Resour. Announc.">
        <title>Complete Genome Sequences of Two Rhodococcus sp. Strains with Large and Linear Chromosomes, Isolated from Apple Rhizosphere.</title>
        <authorList>
            <person name="Benning S."/>
            <person name="Brugnone N."/>
            <person name="Siani R."/>
            <person name="Kublik S."/>
            <person name="Schloter M."/>
            <person name="Rad V."/>
        </authorList>
    </citation>
    <scope>NUCLEOTIDE SEQUENCE [LARGE SCALE GENOMIC DNA]</scope>
    <source>
        <strain evidence="7 8">R79</strain>
    </source>
</reference>
<dbReference type="InterPro" id="IPR005467">
    <property type="entry name" value="His_kinase_dom"/>
</dbReference>
<dbReference type="SMART" id="SM00091">
    <property type="entry name" value="PAS"/>
    <property type="match status" value="1"/>
</dbReference>
<protein>
    <submittedName>
        <fullName evidence="7">PAS domain S-box protein</fullName>
    </submittedName>
</protein>
<dbReference type="PANTHER" id="PTHR24421:SF58">
    <property type="entry name" value="SIGNAL TRANSDUCTION HISTIDINE-PROTEIN KINASE_PHOSPHATASE UHPB"/>
    <property type="match status" value="1"/>
</dbReference>
<keyword evidence="3" id="KW-0902">Two-component regulatory system</keyword>
<dbReference type="Gene3D" id="3.30.450.20">
    <property type="entry name" value="PAS domain"/>
    <property type="match status" value="1"/>
</dbReference>
<feature type="domain" description="Histidine kinase" evidence="5">
    <location>
        <begin position="159"/>
        <end position="363"/>
    </location>
</feature>
<keyword evidence="2" id="KW-0418">Kinase</keyword>
<keyword evidence="4" id="KW-0175">Coiled coil</keyword>
<feature type="domain" description="PAS" evidence="6">
    <location>
        <begin position="34"/>
        <end position="83"/>
    </location>
</feature>
<dbReference type="Pfam" id="PF00989">
    <property type="entry name" value="PAS"/>
    <property type="match status" value="1"/>
</dbReference>
<reference evidence="7 8" key="2">
    <citation type="journal article" date="2022" name="Arch. Microbiol.">
        <title>Rhodococcus pseudokoreensis sp. nov. isolated from the rhizosphere of young M26 apple rootstocks.</title>
        <authorList>
            <person name="Kampfer P."/>
            <person name="Glaeser S.P."/>
            <person name="Blom J."/>
            <person name="Wolf J."/>
            <person name="Benning S."/>
            <person name="Schloter M."/>
            <person name="Neumann-Schaal M."/>
        </authorList>
    </citation>
    <scope>NUCLEOTIDE SEQUENCE [LARGE SCALE GENOMIC DNA]</scope>
    <source>
        <strain evidence="7 8">R79</strain>
    </source>
</reference>
<accession>A0A974ZRW2</accession>
<dbReference type="Pfam" id="PF07730">
    <property type="entry name" value="HisKA_3"/>
    <property type="match status" value="1"/>
</dbReference>
<dbReference type="InterPro" id="IPR013767">
    <property type="entry name" value="PAS_fold"/>
</dbReference>
<feature type="coiled-coil region" evidence="4">
    <location>
        <begin position="135"/>
        <end position="192"/>
    </location>
</feature>
<dbReference type="InterPro" id="IPR011712">
    <property type="entry name" value="Sig_transdc_His_kin_sub3_dim/P"/>
</dbReference>
<dbReference type="InterPro" id="IPR050482">
    <property type="entry name" value="Sensor_HK_TwoCompSys"/>
</dbReference>
<dbReference type="CDD" id="cd00130">
    <property type="entry name" value="PAS"/>
    <property type="match status" value="1"/>
</dbReference>
<evidence type="ECO:0000259" key="6">
    <source>
        <dbReference type="PROSITE" id="PS50112"/>
    </source>
</evidence>
<dbReference type="SMART" id="SM00387">
    <property type="entry name" value="HATPase_c"/>
    <property type="match status" value="1"/>
</dbReference>
<dbReference type="PROSITE" id="PS50109">
    <property type="entry name" value="HIS_KIN"/>
    <property type="match status" value="1"/>
</dbReference>
<dbReference type="SUPFAM" id="SSF55874">
    <property type="entry name" value="ATPase domain of HSP90 chaperone/DNA topoisomerase II/histidine kinase"/>
    <property type="match status" value="1"/>
</dbReference>
<dbReference type="NCBIfam" id="TIGR00229">
    <property type="entry name" value="sensory_box"/>
    <property type="match status" value="1"/>
</dbReference>
<keyword evidence="7" id="KW-0614">Plasmid</keyword>
<gene>
    <name evidence="7" type="ORF">JWS13_04985</name>
</gene>
<evidence type="ECO:0000259" key="5">
    <source>
        <dbReference type="PROSITE" id="PS50109"/>
    </source>
</evidence>
<name>A0A974ZRW2_9NOCA</name>
<dbReference type="InterPro" id="IPR035965">
    <property type="entry name" value="PAS-like_dom_sf"/>
</dbReference>
<dbReference type="Proteomes" id="UP000662986">
    <property type="component" value="Plasmid unnamed1"/>
</dbReference>
<evidence type="ECO:0000256" key="3">
    <source>
        <dbReference type="ARBA" id="ARBA00023012"/>
    </source>
</evidence>
<dbReference type="Pfam" id="PF02518">
    <property type="entry name" value="HATPase_c"/>
    <property type="match status" value="1"/>
</dbReference>
<dbReference type="InterPro" id="IPR003594">
    <property type="entry name" value="HATPase_dom"/>
</dbReference>
<dbReference type="EMBL" id="CP070618">
    <property type="protein sequence ID" value="QSE88090.1"/>
    <property type="molecule type" value="Genomic_DNA"/>
</dbReference>
<dbReference type="Gene3D" id="1.20.5.1930">
    <property type="match status" value="1"/>
</dbReference>
<sequence>MQEKQVQEFDSPNILQLFNGIVEQSVAGIYLLQDGVLQYVNNKFADLFDTKPDRMMGRSLVDLAPPDQKESLVAQYERRIEGTDPESHFIIRAALRKSGVRLIEIHGKRVEYRGQPAVVGVGIDVTDRERAHVELVRSRTQLQALMSEIETIQETERARIAMELHDDVGGILTALKFDVARLKRRIERLSGQSGQVVDTSDLLDLTLSVSELAQEAIDSARRISDELRPTALEHLGLFAAIRDYIDRFRIRFNIDCSLILPHSESAASSAVELDLFRIIQEALTNVARHADATKVRVSIAREGDRLDIAIEDNGRGLPVGDARNTGSGLIGIRERAHRVGAEFTIDNVETGGVRIELHAPWEFTH</sequence>
<dbReference type="PROSITE" id="PS50112">
    <property type="entry name" value="PAS"/>
    <property type="match status" value="1"/>
</dbReference>
<evidence type="ECO:0000256" key="4">
    <source>
        <dbReference type="SAM" id="Coils"/>
    </source>
</evidence>
<dbReference type="PANTHER" id="PTHR24421">
    <property type="entry name" value="NITRATE/NITRITE SENSOR PROTEIN NARX-RELATED"/>
    <property type="match status" value="1"/>
</dbReference>
<dbReference type="InterPro" id="IPR000014">
    <property type="entry name" value="PAS"/>
</dbReference>
<keyword evidence="1" id="KW-0808">Transferase</keyword>
<geneLocation type="plasmid" evidence="7 8">
    <name>unnamed1</name>
</geneLocation>